<dbReference type="EMBL" id="CP000702">
    <property type="protein sequence ID" value="ABQ47244.1"/>
    <property type="molecule type" value="Genomic_DNA"/>
</dbReference>
<dbReference type="KEGG" id="tpt:Tpet_1230"/>
<feature type="chain" id="PRO_5002683779" evidence="1">
    <location>
        <begin position="18"/>
        <end position="266"/>
    </location>
</feature>
<dbReference type="HOGENOM" id="CLU_1045586_0_0_0"/>
<protein>
    <submittedName>
        <fullName evidence="2">Uncharacterized protein</fullName>
    </submittedName>
</protein>
<name>A5IM21_THEP1</name>
<evidence type="ECO:0000313" key="2">
    <source>
        <dbReference type="EMBL" id="ABQ47244.1"/>
    </source>
</evidence>
<dbReference type="AlphaFoldDB" id="A5IM21"/>
<evidence type="ECO:0000256" key="1">
    <source>
        <dbReference type="SAM" id="SignalP"/>
    </source>
</evidence>
<keyword evidence="1" id="KW-0732">Signal</keyword>
<feature type="signal peptide" evidence="1">
    <location>
        <begin position="1"/>
        <end position="17"/>
    </location>
</feature>
<reference evidence="2 3" key="2">
    <citation type="journal article" date="2009" name="Proc. Natl. Acad. Sci. U.S.A.">
        <title>On the chimeric nature, thermophilic origin, and phylogenetic placement of the Thermotogales.</title>
        <authorList>
            <person name="Zhaxybayeva O."/>
            <person name="Swithers K.S."/>
            <person name="Lapierre P."/>
            <person name="Fournier G.P."/>
            <person name="Bickhart D.M."/>
            <person name="DeBoy R.T."/>
            <person name="Nelson K.E."/>
            <person name="Nesbo C.L."/>
            <person name="Doolittle W.F."/>
            <person name="Gogarten J.P."/>
            <person name="Noll K.M."/>
        </authorList>
    </citation>
    <scope>NUCLEOTIDE SEQUENCE [LARGE SCALE GENOMIC DNA]</scope>
    <source>
        <strain evidence="3">ATCC BAA-488 / DSM 13995 / JCM 10881 / RKU-1</strain>
    </source>
</reference>
<organism evidence="2 3">
    <name type="scientific">Thermotoga petrophila (strain ATCC BAA-488 / DSM 13995 / JCM 10881 / RKU-1)</name>
    <dbReference type="NCBI Taxonomy" id="390874"/>
    <lineage>
        <taxon>Bacteria</taxon>
        <taxon>Thermotogati</taxon>
        <taxon>Thermotogota</taxon>
        <taxon>Thermotogae</taxon>
        <taxon>Thermotogales</taxon>
        <taxon>Thermotogaceae</taxon>
        <taxon>Thermotoga</taxon>
    </lineage>
</organism>
<dbReference type="Proteomes" id="UP000006558">
    <property type="component" value="Chromosome"/>
</dbReference>
<dbReference type="RefSeq" id="WP_011943736.1">
    <property type="nucleotide sequence ID" value="NC_009486.1"/>
</dbReference>
<accession>A5IM21</accession>
<proteinExistence type="predicted"/>
<gene>
    <name evidence="2" type="ordered locus">Tpet_1230</name>
</gene>
<dbReference type="STRING" id="390874.Tpet_1230"/>
<reference evidence="3" key="1">
    <citation type="submission" date="2007-05" db="EMBL/GenBank/DDBJ databases">
        <title>Complete sequence of Thermotoga petrophila RKU-1.</title>
        <authorList>
            <consortium name="US DOE Joint Genome Institute"/>
            <person name="Copeland A."/>
            <person name="Lucas S."/>
            <person name="Lapidus A."/>
            <person name="Barry K."/>
            <person name="Glavina del Rio T."/>
            <person name="Dalin E."/>
            <person name="Tice H."/>
            <person name="Pitluck S."/>
            <person name="Sims D."/>
            <person name="Brettin T."/>
            <person name="Bruce D."/>
            <person name="Detter J.C."/>
            <person name="Han C."/>
            <person name="Tapia R."/>
            <person name="Schmutz J."/>
            <person name="Larimer F."/>
            <person name="Land M."/>
            <person name="Hauser L."/>
            <person name="Kyrpides N."/>
            <person name="Mikhailova N."/>
            <person name="Nelson K."/>
            <person name="Gogarten J.P."/>
            <person name="Noll K."/>
            <person name="Richardson P."/>
        </authorList>
    </citation>
    <scope>NUCLEOTIDE SEQUENCE [LARGE SCALE GENOMIC DNA]</scope>
    <source>
        <strain evidence="3">ATCC BAA-488 / DSM 13995 / JCM 10881 / RKU-1</strain>
    </source>
</reference>
<sequence length="266" mass="29416">MKKVFLLILVISTLAVASQLEIFSSSGEWAFFENPARLLSMNKQGVMGSYQVFSGEGESLGTFLVGLFQTPAPNIAGVLYLKRSTLTESSYRTTIEYDAVFSPEESLNVGAGVSFTMDQEERKEIDLHGGVSGYLFKDVGFGASVRDFTLWSQKGNYMGGTYLLKLFYDSSRKNRFSYSLVFDQEVLENRIDFAIGSEQKAGLGVSMLSNTKTKESAVKISLGFYATVNNVSVGFSTFIISSPVSSDPFSEYYYTQGTGIRFAVRW</sequence>
<evidence type="ECO:0000313" key="3">
    <source>
        <dbReference type="Proteomes" id="UP000006558"/>
    </source>
</evidence>